<sequence>MEITLTNSDIRFFLVWLANIKRRPHYEIIVVRQVISAFHNNTEHKLKNEVLALADLSRRAGENQ</sequence>
<evidence type="ECO:0000313" key="2">
    <source>
        <dbReference type="Proteomes" id="UP001199528"/>
    </source>
</evidence>
<name>A0AAJ6NH08_9GAMM</name>
<reference evidence="1" key="1">
    <citation type="journal article" date="2022" name="Front Environ Sci">
        <title>Complete genome sequence analysis of a novel alkane-degrading bacterial strain, Acinetobacter vivianii KJ-1, and its diesel degradation ability.</title>
        <authorList>
            <person name="Zhang Y."/>
            <person name="Song F."/>
            <person name="Wang J."/>
            <person name="Zhao Q."/>
            <person name="Zheng L."/>
            <person name="Wang Z."/>
            <person name="Zhang X."/>
            <person name="Gao Y."/>
            <person name="Chen G."/>
            <person name="Huang Y."/>
        </authorList>
    </citation>
    <scope>NUCLEOTIDE SEQUENCE</scope>
    <source>
        <strain evidence="1">KJ-1</strain>
    </source>
</reference>
<dbReference type="RefSeq" id="WP_272654602.1">
    <property type="nucleotide sequence ID" value="NZ_CP085083.1"/>
</dbReference>
<dbReference type="KEGG" id="aviv:LF296_12810"/>
<proteinExistence type="predicted"/>
<gene>
    <name evidence="1" type="ORF">LF296_12810</name>
</gene>
<evidence type="ECO:0000313" key="1">
    <source>
        <dbReference type="EMBL" id="WDZ50201.1"/>
    </source>
</evidence>
<accession>A0AAJ6NH08</accession>
<reference evidence="1" key="2">
    <citation type="submission" date="2023-02" db="EMBL/GenBank/DDBJ databases">
        <authorList>
            <person name="Huang Y."/>
            <person name="Zhang Y."/>
            <person name="Zhang T."/>
            <person name="Wang J."/>
        </authorList>
    </citation>
    <scope>NUCLEOTIDE SEQUENCE</scope>
    <source>
        <strain evidence="1">KJ-1</strain>
    </source>
</reference>
<dbReference type="AlphaFoldDB" id="A0AAJ6NH08"/>
<organism evidence="1 2">
    <name type="scientific">Acinetobacter vivianii</name>
    <dbReference type="NCBI Taxonomy" id="1776742"/>
    <lineage>
        <taxon>Bacteria</taxon>
        <taxon>Pseudomonadati</taxon>
        <taxon>Pseudomonadota</taxon>
        <taxon>Gammaproteobacteria</taxon>
        <taxon>Moraxellales</taxon>
        <taxon>Moraxellaceae</taxon>
        <taxon>Acinetobacter</taxon>
    </lineage>
</organism>
<dbReference type="EMBL" id="CP085083">
    <property type="protein sequence ID" value="WDZ50201.1"/>
    <property type="molecule type" value="Genomic_DNA"/>
</dbReference>
<dbReference type="Proteomes" id="UP001199528">
    <property type="component" value="Chromosome"/>
</dbReference>
<protein>
    <submittedName>
        <fullName evidence="1">Uncharacterized protein</fullName>
    </submittedName>
</protein>